<comment type="cofactor">
    <cofactor evidence="1 7">
        <name>Ca(2+)</name>
        <dbReference type="ChEBI" id="CHEBI:29108"/>
    </cofactor>
</comment>
<dbReference type="EC" id="3.2.1.-" evidence="9"/>
<dbReference type="InterPro" id="IPR001382">
    <property type="entry name" value="Glyco_hydro_47"/>
</dbReference>
<accession>A0A9P4QCX5</accession>
<dbReference type="GO" id="GO:0016020">
    <property type="term" value="C:membrane"/>
    <property type="evidence" value="ECO:0007669"/>
    <property type="project" value="InterPro"/>
</dbReference>
<feature type="active site" evidence="6">
    <location>
        <position position="535"/>
    </location>
</feature>
<evidence type="ECO:0000256" key="6">
    <source>
        <dbReference type="PIRSR" id="PIRSR601382-1"/>
    </source>
</evidence>
<keyword evidence="5 8" id="KW-1015">Disulfide bond</keyword>
<feature type="active site" evidence="6">
    <location>
        <position position="847"/>
    </location>
</feature>
<evidence type="ECO:0000256" key="9">
    <source>
        <dbReference type="RuleBase" id="RU361193"/>
    </source>
</evidence>
<reference evidence="11" key="1">
    <citation type="journal article" date="2020" name="Stud. Mycol.">
        <title>101 Dothideomycetes genomes: a test case for predicting lifestyles and emergence of pathogens.</title>
        <authorList>
            <person name="Haridas S."/>
            <person name="Albert R."/>
            <person name="Binder M."/>
            <person name="Bloem J."/>
            <person name="Labutti K."/>
            <person name="Salamov A."/>
            <person name="Andreopoulos B."/>
            <person name="Baker S."/>
            <person name="Barry K."/>
            <person name="Bills G."/>
            <person name="Bluhm B."/>
            <person name="Cannon C."/>
            <person name="Castanera R."/>
            <person name="Culley D."/>
            <person name="Daum C."/>
            <person name="Ezra D."/>
            <person name="Gonzalez J."/>
            <person name="Henrissat B."/>
            <person name="Kuo A."/>
            <person name="Liang C."/>
            <person name="Lipzen A."/>
            <person name="Lutzoni F."/>
            <person name="Magnuson J."/>
            <person name="Mondo S."/>
            <person name="Nolan M."/>
            <person name="Ohm R."/>
            <person name="Pangilinan J."/>
            <person name="Park H.-J."/>
            <person name="Ramirez L."/>
            <person name="Alfaro M."/>
            <person name="Sun H."/>
            <person name="Tritt A."/>
            <person name="Yoshinaga Y."/>
            <person name="Zwiers L.-H."/>
            <person name="Turgeon B."/>
            <person name="Goodwin S."/>
            <person name="Spatafora J."/>
            <person name="Crous P."/>
            <person name="Grigoriev I."/>
        </authorList>
    </citation>
    <scope>NUCLEOTIDE SEQUENCE</scope>
    <source>
        <strain evidence="11">CBS 116435</strain>
    </source>
</reference>
<keyword evidence="12" id="KW-1185">Reference proteome</keyword>
<feature type="compositionally biased region" description="Polar residues" evidence="10">
    <location>
        <begin position="86"/>
        <end position="102"/>
    </location>
</feature>
<gene>
    <name evidence="11" type="ORF">K431DRAFT_242733</name>
</gene>
<proteinExistence type="inferred from homology"/>
<dbReference type="EMBL" id="MU003776">
    <property type="protein sequence ID" value="KAF2723398.1"/>
    <property type="molecule type" value="Genomic_DNA"/>
</dbReference>
<feature type="binding site" evidence="7">
    <location>
        <position position="933"/>
    </location>
    <ligand>
        <name>Ca(2+)</name>
        <dbReference type="ChEBI" id="CHEBI:29108"/>
    </ligand>
</feature>
<dbReference type="GO" id="GO:0005509">
    <property type="term" value="F:calcium ion binding"/>
    <property type="evidence" value="ECO:0007669"/>
    <property type="project" value="InterPro"/>
</dbReference>
<feature type="compositionally biased region" description="Polar residues" evidence="10">
    <location>
        <begin position="515"/>
        <end position="533"/>
    </location>
</feature>
<comment type="pathway">
    <text evidence="2">Protein modification; protein glycosylation.</text>
</comment>
<feature type="region of interest" description="Disordered" evidence="10">
    <location>
        <begin position="714"/>
        <end position="743"/>
    </location>
</feature>
<name>A0A9P4QCX5_9PEZI</name>
<dbReference type="PANTHER" id="PTHR11742:SF103">
    <property type="entry name" value="ENDOPLASMIC RETICULUM MANNOSIDASE MNL2-RELATED"/>
    <property type="match status" value="1"/>
</dbReference>
<evidence type="ECO:0000256" key="1">
    <source>
        <dbReference type="ARBA" id="ARBA00001913"/>
    </source>
</evidence>
<feature type="active site" description="Proton donor" evidence="6">
    <location>
        <position position="263"/>
    </location>
</feature>
<keyword evidence="7" id="KW-0479">Metal-binding</keyword>
<evidence type="ECO:0000256" key="3">
    <source>
        <dbReference type="ARBA" id="ARBA00007658"/>
    </source>
</evidence>
<feature type="region of interest" description="Disordered" evidence="10">
    <location>
        <begin position="478"/>
        <end position="533"/>
    </location>
</feature>
<feature type="compositionally biased region" description="Low complexity" evidence="10">
    <location>
        <begin position="777"/>
        <end position="801"/>
    </location>
</feature>
<feature type="region of interest" description="Disordered" evidence="10">
    <location>
        <begin position="396"/>
        <end position="447"/>
    </location>
</feature>
<organism evidence="11 12">
    <name type="scientific">Polychaeton citri CBS 116435</name>
    <dbReference type="NCBI Taxonomy" id="1314669"/>
    <lineage>
        <taxon>Eukaryota</taxon>
        <taxon>Fungi</taxon>
        <taxon>Dikarya</taxon>
        <taxon>Ascomycota</taxon>
        <taxon>Pezizomycotina</taxon>
        <taxon>Dothideomycetes</taxon>
        <taxon>Dothideomycetidae</taxon>
        <taxon>Capnodiales</taxon>
        <taxon>Capnodiaceae</taxon>
        <taxon>Polychaeton</taxon>
    </lineage>
</organism>
<feature type="region of interest" description="Disordered" evidence="10">
    <location>
        <begin position="41"/>
        <end position="102"/>
    </location>
</feature>
<dbReference type="Pfam" id="PF01532">
    <property type="entry name" value="Glyco_hydro_47"/>
    <property type="match status" value="1"/>
</dbReference>
<dbReference type="GO" id="GO:0004571">
    <property type="term" value="F:mannosyl-oligosaccharide 1,2-alpha-mannosidase activity"/>
    <property type="evidence" value="ECO:0007669"/>
    <property type="project" value="InterPro"/>
</dbReference>
<dbReference type="GO" id="GO:0005783">
    <property type="term" value="C:endoplasmic reticulum"/>
    <property type="evidence" value="ECO:0007669"/>
    <property type="project" value="TreeGrafter"/>
</dbReference>
<keyword evidence="9" id="KW-0326">Glycosidase</keyword>
<keyword evidence="4 9" id="KW-0378">Hydrolase</keyword>
<comment type="caution">
    <text evidence="11">The sequence shown here is derived from an EMBL/GenBank/DDBJ whole genome shotgun (WGS) entry which is preliminary data.</text>
</comment>
<dbReference type="Gene3D" id="1.50.10.10">
    <property type="match status" value="3"/>
</dbReference>
<dbReference type="GO" id="GO:0005975">
    <property type="term" value="P:carbohydrate metabolic process"/>
    <property type="evidence" value="ECO:0007669"/>
    <property type="project" value="InterPro"/>
</dbReference>
<evidence type="ECO:0000256" key="10">
    <source>
        <dbReference type="SAM" id="MobiDB-lite"/>
    </source>
</evidence>
<sequence length="942" mass="104179">MLGRRLRVRFIALLLIFVLVVLFYRRQSDVEPYLERAGSIIGGGSVLRPDGKEESPAPPVQEPQRPDELTQATTDGYQPPAATTIEPVQQTSEQSPSRQTLSEYNPAKQWLPVEAEDLLPHEQGVGRVTVEKPSTTTPNAIHWTKTPEHFSLSSTIQLPSGRASSMPKIQKAKLGSDKQRLALIRTSAQWNWEGYKDRAWGHDELRPVSGGHHDVFNAWGATLVDSLDSLWIMGLKQEFDDAVKAVENIDFTTTPRADIPVFETTIRYLGGLLAAYDVSGQQGKYRILLDKAVELGEVLYSAFDTPNRMPMTYYYWKPTFSSQPHRATSRVVLAELGSLSLEFTRLAQISGEPKFYDAVARVTDALAEWQNNTRTPGMWPTIVDASGCGKPAQIVGPSTLQQPLPEGVDGWEGGHSMNAGAPVQQESRNRQTQKEGQRQLKEAVAKGEAGVGKIIGHGDPILEGSLDDPTAKADLIGASMPRKRQIGRGADNSEDFTTRQHTSQTLDGNDLCQKQGLTSASSRGTETFTLGGQSDSTYEYLPKEWMLLGGQVEAYRDMYLASADTEIKKLIFKPMTPGNHDILISGDLKVSYNYTTGDYIERLVPSTGHLTCFAGGMFALGGVLFDRPEDVEIGKKLTDGCVWAYNSTATGIMPEEFTVIPCERADGTPINGIEKGCVWNETRYHEELDPYRDTRTKYFGDIRAPLTKALAVTQATSQTTSSPSLQTLQGSRDASEKERVRKRQLGDALAFEEKVSESPTPAVALPASTADDRYAHEGTGAAAETTASTKASGTMQTPDAPQPAAAAIYTPAAPLSHKDYVTEKISDERLPPGMTKVNSRKYILRPEAIESVFYLYRITGDAHWRDAGWAMYTSIQDRTRGVYGNTAIDDVTKSSPDQLDSMESFWLAETLKYFWLLFEDERTWSLDDWVLNTEAHFFKRPK</sequence>
<dbReference type="PANTHER" id="PTHR11742">
    <property type="entry name" value="MANNOSYL-OLIGOSACCHARIDE ALPHA-1,2-MANNOSIDASE-RELATED"/>
    <property type="match status" value="1"/>
</dbReference>
<evidence type="ECO:0000256" key="5">
    <source>
        <dbReference type="ARBA" id="ARBA00023157"/>
    </source>
</evidence>
<dbReference type="OrthoDB" id="8118055at2759"/>
<evidence type="ECO:0000313" key="12">
    <source>
        <dbReference type="Proteomes" id="UP000799441"/>
    </source>
</evidence>
<dbReference type="SUPFAM" id="SSF48225">
    <property type="entry name" value="Seven-hairpin glycosidases"/>
    <property type="match status" value="1"/>
</dbReference>
<feature type="disulfide bond" evidence="8">
    <location>
        <begin position="612"/>
        <end position="641"/>
    </location>
</feature>
<dbReference type="PRINTS" id="PR00747">
    <property type="entry name" value="GLYHDRLASE47"/>
</dbReference>
<dbReference type="AlphaFoldDB" id="A0A9P4QCX5"/>
<evidence type="ECO:0000256" key="7">
    <source>
        <dbReference type="PIRSR" id="PIRSR601382-2"/>
    </source>
</evidence>
<evidence type="ECO:0000256" key="4">
    <source>
        <dbReference type="ARBA" id="ARBA00022801"/>
    </source>
</evidence>
<evidence type="ECO:0000256" key="2">
    <source>
        <dbReference type="ARBA" id="ARBA00004922"/>
    </source>
</evidence>
<feature type="compositionally biased region" description="Basic and acidic residues" evidence="10">
    <location>
        <begin position="427"/>
        <end position="445"/>
    </location>
</feature>
<dbReference type="InterPro" id="IPR036026">
    <property type="entry name" value="Seven-hairpin_glycosidases"/>
</dbReference>
<dbReference type="InterPro" id="IPR050749">
    <property type="entry name" value="Glycosyl_Hydrolase_47"/>
</dbReference>
<comment type="similarity">
    <text evidence="3 9">Belongs to the glycosyl hydrolase 47 family.</text>
</comment>
<feature type="compositionally biased region" description="Low complexity" evidence="10">
    <location>
        <begin position="714"/>
        <end position="729"/>
    </location>
</feature>
<protein>
    <recommendedName>
        <fullName evidence="9">alpha-1,2-Mannosidase</fullName>
        <ecNumber evidence="9">3.2.1.-</ecNumber>
    </recommendedName>
</protein>
<feature type="region of interest" description="Disordered" evidence="10">
    <location>
        <begin position="776"/>
        <end position="801"/>
    </location>
</feature>
<evidence type="ECO:0000256" key="8">
    <source>
        <dbReference type="PIRSR" id="PIRSR601382-3"/>
    </source>
</evidence>
<feature type="region of interest" description="Disordered" evidence="10">
    <location>
        <begin position="750"/>
        <end position="769"/>
    </location>
</feature>
<evidence type="ECO:0000313" key="11">
    <source>
        <dbReference type="EMBL" id="KAF2723398.1"/>
    </source>
</evidence>
<dbReference type="Proteomes" id="UP000799441">
    <property type="component" value="Unassembled WGS sequence"/>
</dbReference>
<feature type="active site" description="Proton donor" evidence="6">
    <location>
        <position position="655"/>
    </location>
</feature>
<dbReference type="InterPro" id="IPR012341">
    <property type="entry name" value="6hp_glycosidase-like_sf"/>
</dbReference>
<keyword evidence="7" id="KW-0106">Calcium</keyword>
<dbReference type="GO" id="GO:0036503">
    <property type="term" value="P:ERAD pathway"/>
    <property type="evidence" value="ECO:0007669"/>
    <property type="project" value="UniProtKB-ARBA"/>
</dbReference>